<feature type="compositionally biased region" description="Basic and acidic residues" evidence="1">
    <location>
        <begin position="7"/>
        <end position="16"/>
    </location>
</feature>
<feature type="region of interest" description="Disordered" evidence="1">
    <location>
        <begin position="93"/>
        <end position="115"/>
    </location>
</feature>
<protein>
    <recommendedName>
        <fullName evidence="2">Transcriptional regulator SutA RNAP-binding domain-containing protein</fullName>
    </recommendedName>
</protein>
<dbReference type="STRING" id="1117647.M5M_13180"/>
<dbReference type="Pfam" id="PF20661">
    <property type="entry name" value="SutA-RBD"/>
    <property type="match status" value="1"/>
</dbReference>
<evidence type="ECO:0000313" key="4">
    <source>
        <dbReference type="Proteomes" id="UP000000466"/>
    </source>
</evidence>
<dbReference type="eggNOG" id="ENOG5033HP8">
    <property type="taxonomic scope" value="Bacteria"/>
</dbReference>
<dbReference type="InterPro" id="IPR049191">
    <property type="entry name" value="SutA_RBD"/>
</dbReference>
<evidence type="ECO:0000259" key="2">
    <source>
        <dbReference type="Pfam" id="PF20661"/>
    </source>
</evidence>
<feature type="domain" description="Transcriptional regulator SutA RNAP-binding" evidence="2">
    <location>
        <begin position="68"/>
        <end position="102"/>
    </location>
</feature>
<dbReference type="KEGG" id="saga:M5M_13180"/>
<evidence type="ECO:0000313" key="3">
    <source>
        <dbReference type="EMBL" id="AFU99780.1"/>
    </source>
</evidence>
<reference evidence="3 4" key="1">
    <citation type="journal article" date="2013" name="Genome Announc.">
        <title>Complete genome sequence of Simiduia agarivorans SA1(T), a marine bacterium able to degrade a variety of polysaccharides.</title>
        <authorList>
            <person name="Lin S.Y."/>
            <person name="Shieh W.Y."/>
            <person name="Chen J.S."/>
            <person name="Tang S.L."/>
        </authorList>
    </citation>
    <scope>NUCLEOTIDE SEQUENCE [LARGE SCALE GENOMIC DNA]</scope>
    <source>
        <strain evidence="4">DSM 21679 / JCM 13881 / BCRC 17597 / SA1</strain>
    </source>
</reference>
<feature type="compositionally biased region" description="Acidic residues" evidence="1">
    <location>
        <begin position="17"/>
        <end position="36"/>
    </location>
</feature>
<proteinExistence type="predicted"/>
<dbReference type="EMBL" id="CP003746">
    <property type="protein sequence ID" value="AFU99780.1"/>
    <property type="molecule type" value="Genomic_DNA"/>
</dbReference>
<organism evidence="3 4">
    <name type="scientific">Simiduia agarivorans (strain DSM 21679 / JCM 13881 / BCRC 17597 / SA1)</name>
    <dbReference type="NCBI Taxonomy" id="1117647"/>
    <lineage>
        <taxon>Bacteria</taxon>
        <taxon>Pseudomonadati</taxon>
        <taxon>Pseudomonadota</taxon>
        <taxon>Gammaproteobacteria</taxon>
        <taxon>Cellvibrionales</taxon>
        <taxon>Cellvibrionaceae</taxon>
        <taxon>Simiduia</taxon>
    </lineage>
</organism>
<dbReference type="HOGENOM" id="CLU_169698_0_0_6"/>
<accession>K4KNH6</accession>
<dbReference type="AlphaFoldDB" id="K4KNH6"/>
<gene>
    <name evidence="3" type="ordered locus">M5M_13180</name>
</gene>
<feature type="compositionally biased region" description="Polar residues" evidence="1">
    <location>
        <begin position="106"/>
        <end position="115"/>
    </location>
</feature>
<dbReference type="Proteomes" id="UP000000466">
    <property type="component" value="Chromosome"/>
</dbReference>
<evidence type="ECO:0000256" key="1">
    <source>
        <dbReference type="SAM" id="MobiDB-lite"/>
    </source>
</evidence>
<name>K4KNH6_SIMAS</name>
<dbReference type="OrthoDB" id="5741083at2"/>
<keyword evidence="4" id="KW-1185">Reference proteome</keyword>
<feature type="region of interest" description="Disordered" evidence="1">
    <location>
        <begin position="1"/>
        <end position="63"/>
    </location>
</feature>
<dbReference type="RefSeq" id="WP_015047943.1">
    <property type="nucleotide sequence ID" value="NC_018868.3"/>
</dbReference>
<sequence length="115" mass="12422">MARKAKKTDTAVKEPDELLDNDTVEAADDDSDDDDSYSASSSSDYDGDSDDDSSSASSDDHLVDYSVKSRETARAALNSQIEEFLARGGKINLIENNVTADPPRKPTSNYGSRPI</sequence>